<evidence type="ECO:0000256" key="7">
    <source>
        <dbReference type="ARBA" id="ARBA00022982"/>
    </source>
</evidence>
<evidence type="ECO:0000256" key="6">
    <source>
        <dbReference type="ARBA" id="ARBA00022723"/>
    </source>
</evidence>
<feature type="binding site" evidence="12">
    <location>
        <position position="10"/>
    </location>
    <ligand>
        <name>Fe cation</name>
        <dbReference type="ChEBI" id="CHEBI:24875"/>
        <label>1</label>
    </ligand>
</feature>
<protein>
    <recommendedName>
        <fullName evidence="4">Desulfoferrodoxin</fullName>
        <ecNumber evidence="3">1.15.1.2</ecNumber>
    </recommendedName>
    <alternativeName>
        <fullName evidence="10">Superoxide reductase</fullName>
    </alternativeName>
</protein>
<dbReference type="InterPro" id="IPR051233">
    <property type="entry name" value="Desulfoferrodoxin_SOR"/>
</dbReference>
<dbReference type="Proteomes" id="UP000229976">
    <property type="component" value="Unassembled WGS sequence"/>
</dbReference>
<feature type="binding site" evidence="12">
    <location>
        <position position="69"/>
    </location>
    <ligand>
        <name>Fe cation</name>
        <dbReference type="ChEBI" id="CHEBI:24875"/>
        <label>2</label>
        <note>catalytic</note>
    </ligand>
</feature>
<feature type="binding site" evidence="12">
    <location>
        <position position="29"/>
    </location>
    <ligand>
        <name>Fe cation</name>
        <dbReference type="ChEBI" id="CHEBI:24875"/>
        <label>1</label>
    </ligand>
</feature>
<dbReference type="InterPro" id="IPR004462">
    <property type="entry name" value="Desulfoferrodoxin_N"/>
</dbReference>
<evidence type="ECO:0000256" key="11">
    <source>
        <dbReference type="ARBA" id="ARBA00047448"/>
    </source>
</evidence>
<dbReference type="Gene3D" id="2.20.28.100">
    <property type="entry name" value="Desulphoferrodoxin, N-terminal domain"/>
    <property type="match status" value="1"/>
</dbReference>
<dbReference type="Pfam" id="PF01880">
    <property type="entry name" value="Desulfoferrodox"/>
    <property type="match status" value="1"/>
</dbReference>
<dbReference type="PANTHER" id="PTHR36541:SF1">
    <property type="entry name" value="SUPEROXIDE REDUCTASE-RELATED"/>
    <property type="match status" value="1"/>
</dbReference>
<feature type="binding site" evidence="12">
    <location>
        <position position="13"/>
    </location>
    <ligand>
        <name>Fe cation</name>
        <dbReference type="ChEBI" id="CHEBI:24875"/>
        <label>1</label>
    </ligand>
</feature>
<dbReference type="CDD" id="cd00974">
    <property type="entry name" value="DSRD"/>
    <property type="match status" value="1"/>
</dbReference>
<keyword evidence="6 12" id="KW-0479">Metal-binding</keyword>
<dbReference type="NCBIfam" id="TIGR00332">
    <property type="entry name" value="neela_ferrous"/>
    <property type="match status" value="1"/>
</dbReference>
<evidence type="ECO:0000256" key="5">
    <source>
        <dbReference type="ARBA" id="ARBA00022448"/>
    </source>
</evidence>
<keyword evidence="5" id="KW-0813">Transport</keyword>
<feature type="domain" description="Desulfoferrodoxin N-terminal" evidence="14">
    <location>
        <begin position="2"/>
        <end position="37"/>
    </location>
</feature>
<accession>A0A2G9YUX4</accession>
<feature type="binding site" evidence="12">
    <location>
        <position position="128"/>
    </location>
    <ligand>
        <name>Fe cation</name>
        <dbReference type="ChEBI" id="CHEBI:24875"/>
        <label>1</label>
    </ligand>
</feature>
<evidence type="ECO:0000256" key="2">
    <source>
        <dbReference type="ARBA" id="ARBA00005941"/>
    </source>
</evidence>
<dbReference type="NCBIfam" id="TIGR00319">
    <property type="entry name" value="desulf_FeS4"/>
    <property type="match status" value="1"/>
</dbReference>
<dbReference type="GO" id="GO:0005506">
    <property type="term" value="F:iron ion binding"/>
    <property type="evidence" value="ECO:0007669"/>
    <property type="project" value="InterPro"/>
</dbReference>
<evidence type="ECO:0000313" key="16">
    <source>
        <dbReference type="Proteomes" id="UP000229976"/>
    </source>
</evidence>
<dbReference type="GO" id="GO:0050605">
    <property type="term" value="F:superoxide reductase activity"/>
    <property type="evidence" value="ECO:0007669"/>
    <property type="project" value="UniProtKB-EC"/>
</dbReference>
<evidence type="ECO:0000256" key="8">
    <source>
        <dbReference type="ARBA" id="ARBA00023004"/>
    </source>
</evidence>
<reference evidence="15 16" key="1">
    <citation type="submission" date="2017-09" db="EMBL/GenBank/DDBJ databases">
        <title>Depth-based differentiation of microbial function through sediment-hosted aquifers and enrichment of novel symbionts in the deep terrestrial subsurface.</title>
        <authorList>
            <person name="Probst A.J."/>
            <person name="Ladd B."/>
            <person name="Jarett J.K."/>
            <person name="Geller-Mcgrath D.E."/>
            <person name="Sieber C.M."/>
            <person name="Emerson J.B."/>
            <person name="Anantharaman K."/>
            <person name="Thomas B.C."/>
            <person name="Malmstrom R."/>
            <person name="Stieglmeier M."/>
            <person name="Klingl A."/>
            <person name="Woyke T."/>
            <person name="Ryan C.M."/>
            <person name="Banfield J.F."/>
        </authorList>
    </citation>
    <scope>NUCLEOTIDE SEQUENCE [LARGE SCALE GENOMIC DNA]</scope>
    <source>
        <strain evidence="15">CG23_combo_of_CG06-09_8_20_14_all_39_17</strain>
    </source>
</reference>
<evidence type="ECO:0000256" key="12">
    <source>
        <dbReference type="PIRSR" id="PIRSR604793-1"/>
    </source>
</evidence>
<evidence type="ECO:0000259" key="13">
    <source>
        <dbReference type="Pfam" id="PF01880"/>
    </source>
</evidence>
<comment type="cofactor">
    <cofactor evidence="12">
        <name>Fe(2+)</name>
        <dbReference type="ChEBI" id="CHEBI:29033"/>
    </cofactor>
    <text evidence="12">Binds 1 Fe(2+) ion per subunit. The iron ion 2 is coordinated via four histidines and one cysteine residue.</text>
</comment>
<dbReference type="AlphaFoldDB" id="A0A2G9YUX4"/>
<dbReference type="InterPro" id="IPR038094">
    <property type="entry name" value="Desulfoferrodoxin_N_sf"/>
</dbReference>
<dbReference type="SUPFAM" id="SSF49367">
    <property type="entry name" value="Superoxide reductase-like"/>
    <property type="match status" value="1"/>
</dbReference>
<sequence>MTELKQIFKCAICGNIVEVLHSGKGELVCCGQPMGLLAEKTEDVGQEKHLPIIEKSETGVKIKIGSIPHPMEQEHYIEWIEVIAGPNTYRKFLSPGTQAEAEFKIEADKIEAMEKIEVMGKIKVRAYCNIHGLWKTL</sequence>
<comment type="caution">
    <text evidence="15">The sequence shown here is derived from an EMBL/GenBank/DDBJ whole genome shotgun (WGS) entry which is preliminary data.</text>
</comment>
<feature type="binding site" evidence="12">
    <location>
        <position position="131"/>
    </location>
    <ligand>
        <name>Fe cation</name>
        <dbReference type="ChEBI" id="CHEBI:24875"/>
        <label>1</label>
    </ligand>
</feature>
<dbReference type="InterPro" id="IPR004793">
    <property type="entry name" value="Desulfoferrodoxin_rbo"/>
</dbReference>
<organism evidence="15 16">
    <name type="scientific">Candidatus Nealsonbacteria bacterium CG23_combo_of_CG06-09_8_20_14_all_39_17</name>
    <dbReference type="NCBI Taxonomy" id="1974722"/>
    <lineage>
        <taxon>Bacteria</taxon>
        <taxon>Candidatus Nealsoniibacteriota</taxon>
    </lineage>
</organism>
<evidence type="ECO:0000313" key="15">
    <source>
        <dbReference type="EMBL" id="PIP23038.1"/>
    </source>
</evidence>
<name>A0A2G9YUX4_9BACT</name>
<comment type="similarity">
    <text evidence="2">Belongs to the desulfoferrodoxin family.</text>
</comment>
<keyword evidence="8 12" id="KW-0408">Iron</keyword>
<dbReference type="GO" id="GO:0019430">
    <property type="term" value="P:removal of superoxide radicals"/>
    <property type="evidence" value="ECO:0007669"/>
    <property type="project" value="InterPro"/>
</dbReference>
<comment type="catalytic activity">
    <reaction evidence="11">
        <text>reduced [rubredoxin] + superoxide + 2 H(+) = oxidized [rubredoxin] + H2O2</text>
        <dbReference type="Rhea" id="RHEA:21324"/>
        <dbReference type="Rhea" id="RHEA-COMP:10302"/>
        <dbReference type="Rhea" id="RHEA-COMP:10303"/>
        <dbReference type="ChEBI" id="CHEBI:15378"/>
        <dbReference type="ChEBI" id="CHEBI:16240"/>
        <dbReference type="ChEBI" id="CHEBI:18421"/>
        <dbReference type="ChEBI" id="CHEBI:29033"/>
        <dbReference type="ChEBI" id="CHEBI:29034"/>
        <dbReference type="EC" id="1.15.1.2"/>
    </reaction>
</comment>
<evidence type="ECO:0000259" key="14">
    <source>
        <dbReference type="Pfam" id="PF06397"/>
    </source>
</evidence>
<dbReference type="Pfam" id="PF06397">
    <property type="entry name" value="Desulfoferrod_N"/>
    <property type="match status" value="1"/>
</dbReference>
<proteinExistence type="inferred from homology"/>
<evidence type="ECO:0000256" key="1">
    <source>
        <dbReference type="ARBA" id="ARBA00001973"/>
    </source>
</evidence>
<comment type="function">
    <text evidence="9">Catalyzes the one-electron reduction of superoxide anion radical to hydrogen peroxide at a nonheme ferrous iron center. Plays a fundamental role in case of oxidative stress via its superoxide detoxification activity.</text>
</comment>
<dbReference type="Gene3D" id="2.60.40.730">
    <property type="entry name" value="SOR catalytic domain"/>
    <property type="match status" value="1"/>
</dbReference>
<evidence type="ECO:0000256" key="3">
    <source>
        <dbReference type="ARBA" id="ARBA00012679"/>
    </source>
</evidence>
<dbReference type="InterPro" id="IPR036073">
    <property type="entry name" value="Desulfoferrodoxin_Fe-bd_dom_sf"/>
</dbReference>
<feature type="binding site" evidence="12">
    <location>
        <position position="75"/>
    </location>
    <ligand>
        <name>Fe cation</name>
        <dbReference type="ChEBI" id="CHEBI:24875"/>
        <label>2</label>
        <note>catalytic</note>
    </ligand>
</feature>
<comment type="cofactor">
    <cofactor evidence="1">
        <name>Cu(2+)</name>
        <dbReference type="ChEBI" id="CHEBI:29036"/>
    </cofactor>
</comment>
<evidence type="ECO:0000256" key="10">
    <source>
        <dbReference type="ARBA" id="ARBA00031398"/>
    </source>
</evidence>
<evidence type="ECO:0000256" key="9">
    <source>
        <dbReference type="ARBA" id="ARBA00024690"/>
    </source>
</evidence>
<keyword evidence="7" id="KW-0249">Electron transport</keyword>
<dbReference type="NCBIfam" id="TIGR00320">
    <property type="entry name" value="dfx_rbo"/>
    <property type="match status" value="1"/>
</dbReference>
<feature type="binding site" evidence="12">
    <location>
        <position position="49"/>
    </location>
    <ligand>
        <name>Fe cation</name>
        <dbReference type="ChEBI" id="CHEBI:24875"/>
        <label>2</label>
        <note>catalytic</note>
    </ligand>
</feature>
<dbReference type="InterPro" id="IPR002742">
    <property type="entry name" value="Desulfoferrodoxin_Fe-bd_dom"/>
</dbReference>
<feature type="binding site" evidence="12">
    <location>
        <position position="30"/>
    </location>
    <ligand>
        <name>Fe cation</name>
        <dbReference type="ChEBI" id="CHEBI:24875"/>
        <label>1</label>
    </ligand>
</feature>
<evidence type="ECO:0000256" key="4">
    <source>
        <dbReference type="ARBA" id="ARBA00014839"/>
    </source>
</evidence>
<comment type="cofactor">
    <cofactor evidence="12">
        <name>Fe(3+)</name>
        <dbReference type="ChEBI" id="CHEBI:29034"/>
    </cofactor>
    <text evidence="12">Binds 1 Fe(3+) ion per subunit. The iron ion 1 is coordinated via 4 cysteine residues.</text>
</comment>
<dbReference type="SUPFAM" id="SSF57802">
    <property type="entry name" value="Rubredoxin-like"/>
    <property type="match status" value="1"/>
</dbReference>
<dbReference type="EC" id="1.15.1.2" evidence="3"/>
<feature type="domain" description="Desulfoferrodoxin ferrous iron-binding" evidence="13">
    <location>
        <begin position="43"/>
        <end position="136"/>
    </location>
</feature>
<dbReference type="EMBL" id="PCRO01000009">
    <property type="protein sequence ID" value="PIP23038.1"/>
    <property type="molecule type" value="Genomic_DNA"/>
</dbReference>
<dbReference type="PANTHER" id="PTHR36541">
    <property type="entry name" value="SUPEROXIDE REDUCTASE-RELATED"/>
    <property type="match status" value="1"/>
</dbReference>
<gene>
    <name evidence="15" type="ORF">COX37_00530</name>
</gene>